<accession>A0A0B4GI10</accession>
<sequence length="246" mass="27223">MKAVSAVLFSLAASAMAMPPPQRLERREVLNDDDWSRLWEGDCSQRVQNAREDCIKKEDSKLDCDEAGRKEGTKCIINESRGKLTDDARHKNCSAPAVQGVEDCMNAKDNTKTVPQCQRAQVETYLQCTLPGGQGNPATAQDPEYGDIWRKTCSALSTKAREECLKIQDADNKRENKRIDNDMKCLLDNTKARAESDSVHNACSASAIAAVNDCFLTNNTAGKTLPMCQREQWDAYPGCVLNKMAP</sequence>
<dbReference type="Proteomes" id="UP000031192">
    <property type="component" value="Unassembled WGS sequence"/>
</dbReference>
<name>A0A0B4GI10_METGA</name>
<dbReference type="HOGENOM" id="CLU_061222_0_0_1"/>
<dbReference type="AlphaFoldDB" id="A0A0B4GI10"/>
<comment type="caution">
    <text evidence="2">The sequence shown here is derived from an EMBL/GenBank/DDBJ whole genome shotgun (WGS) entry which is preliminary data.</text>
</comment>
<dbReference type="EMBL" id="AZNH01000020">
    <property type="protein sequence ID" value="KID86690.1"/>
    <property type="molecule type" value="Genomic_DNA"/>
</dbReference>
<evidence type="ECO:0000256" key="1">
    <source>
        <dbReference type="SAM" id="SignalP"/>
    </source>
</evidence>
<gene>
    <name evidence="2" type="ORF">MGU_06162</name>
</gene>
<evidence type="ECO:0000313" key="2">
    <source>
        <dbReference type="EMBL" id="KID86690.1"/>
    </source>
</evidence>
<organism evidence="2 3">
    <name type="scientific">Metarhizium guizhouense (strain ARSEF 977)</name>
    <dbReference type="NCBI Taxonomy" id="1276136"/>
    <lineage>
        <taxon>Eukaryota</taxon>
        <taxon>Fungi</taxon>
        <taxon>Dikarya</taxon>
        <taxon>Ascomycota</taxon>
        <taxon>Pezizomycotina</taxon>
        <taxon>Sordariomycetes</taxon>
        <taxon>Hypocreomycetidae</taxon>
        <taxon>Hypocreales</taxon>
        <taxon>Clavicipitaceae</taxon>
        <taxon>Metarhizium</taxon>
    </lineage>
</organism>
<proteinExistence type="predicted"/>
<reference evidence="2 3" key="1">
    <citation type="journal article" date="2014" name="Proc. Natl. Acad. Sci. U.S.A.">
        <title>Trajectory and genomic determinants of fungal-pathogen speciation and host adaptation.</title>
        <authorList>
            <person name="Hu X."/>
            <person name="Xiao G."/>
            <person name="Zheng P."/>
            <person name="Shang Y."/>
            <person name="Su Y."/>
            <person name="Zhang X."/>
            <person name="Liu X."/>
            <person name="Zhan S."/>
            <person name="St Leger R.J."/>
            <person name="Wang C."/>
        </authorList>
    </citation>
    <scope>NUCLEOTIDE SEQUENCE [LARGE SCALE GENOMIC DNA]</scope>
    <source>
        <strain evidence="2 3">ARSEF 977</strain>
    </source>
</reference>
<protein>
    <submittedName>
        <fullName evidence="2">Uncharacterized protein</fullName>
    </submittedName>
</protein>
<keyword evidence="3" id="KW-1185">Reference proteome</keyword>
<feature type="signal peptide" evidence="1">
    <location>
        <begin position="1"/>
        <end position="17"/>
    </location>
</feature>
<keyword evidence="1" id="KW-0732">Signal</keyword>
<feature type="chain" id="PRO_5002104808" evidence="1">
    <location>
        <begin position="18"/>
        <end position="246"/>
    </location>
</feature>
<evidence type="ECO:0000313" key="3">
    <source>
        <dbReference type="Proteomes" id="UP000031192"/>
    </source>
</evidence>